<evidence type="ECO:0000313" key="6">
    <source>
        <dbReference type="Proteomes" id="UP000177583"/>
    </source>
</evidence>
<dbReference type="GO" id="GO:0003677">
    <property type="term" value="F:DNA binding"/>
    <property type="evidence" value="ECO:0007669"/>
    <property type="project" value="UniProtKB-KW"/>
</dbReference>
<evidence type="ECO:0000256" key="2">
    <source>
        <dbReference type="ARBA" id="ARBA00023125"/>
    </source>
</evidence>
<dbReference type="InterPro" id="IPR036693">
    <property type="entry name" value="TF_LuxR_autoind-bd_dom_sf"/>
</dbReference>
<keyword evidence="2" id="KW-0238">DNA-binding</keyword>
<dbReference type="Gene3D" id="3.30.450.80">
    <property type="entry name" value="Transcription factor LuxR-like, autoinducer-binding domain"/>
    <property type="match status" value="1"/>
</dbReference>
<keyword evidence="1" id="KW-0805">Transcription regulation</keyword>
<gene>
    <name evidence="5" type="ORF">A2557_06805</name>
</gene>
<reference evidence="5 6" key="1">
    <citation type="journal article" date="2016" name="Nat. Commun.">
        <title>Thousands of microbial genomes shed light on interconnected biogeochemical processes in an aquifer system.</title>
        <authorList>
            <person name="Anantharaman K."/>
            <person name="Brown C.T."/>
            <person name="Hug L.A."/>
            <person name="Sharon I."/>
            <person name="Castelle C.J."/>
            <person name="Probst A.J."/>
            <person name="Thomas B.C."/>
            <person name="Singh A."/>
            <person name="Wilkins M.J."/>
            <person name="Karaoz U."/>
            <person name="Brodie E.L."/>
            <person name="Williams K.H."/>
            <person name="Hubbard S.S."/>
            <person name="Banfield J.F."/>
        </authorList>
    </citation>
    <scope>NUCLEOTIDE SEQUENCE [LARGE SCALE GENOMIC DNA]</scope>
</reference>
<dbReference type="Proteomes" id="UP000177583">
    <property type="component" value="Unassembled WGS sequence"/>
</dbReference>
<dbReference type="EMBL" id="MFNF01000001">
    <property type="protein sequence ID" value="OGH04692.1"/>
    <property type="molecule type" value="Genomic_DNA"/>
</dbReference>
<name>A0A1F6H2W1_9PROT</name>
<evidence type="ECO:0000259" key="4">
    <source>
        <dbReference type="Pfam" id="PF03472"/>
    </source>
</evidence>
<evidence type="ECO:0000313" key="5">
    <source>
        <dbReference type="EMBL" id="OGH04692.1"/>
    </source>
</evidence>
<dbReference type="AlphaFoldDB" id="A0A1F6H2W1"/>
<evidence type="ECO:0000256" key="1">
    <source>
        <dbReference type="ARBA" id="ARBA00023015"/>
    </source>
</evidence>
<dbReference type="InterPro" id="IPR005143">
    <property type="entry name" value="TF_LuxR_autoind-bd_dom"/>
</dbReference>
<proteinExistence type="predicted"/>
<organism evidence="5 6">
    <name type="scientific">Candidatus Lambdaproteobacteria bacterium RIFOXYD2_FULL_56_26</name>
    <dbReference type="NCBI Taxonomy" id="1817773"/>
    <lineage>
        <taxon>Bacteria</taxon>
        <taxon>Pseudomonadati</taxon>
        <taxon>Pseudomonadota</taxon>
        <taxon>Candidatus Lambdaproteobacteria</taxon>
    </lineage>
</organism>
<keyword evidence="3" id="KW-0804">Transcription</keyword>
<dbReference type="SUPFAM" id="SSF75516">
    <property type="entry name" value="Pheromone-binding domain of LuxR-like quorum-sensing transcription factors"/>
    <property type="match status" value="1"/>
</dbReference>
<evidence type="ECO:0000256" key="3">
    <source>
        <dbReference type="ARBA" id="ARBA00023163"/>
    </source>
</evidence>
<sequence length="200" mass="23276">MQPNSAFSPADQIQLQELVSFGFLVSNPEEMRIFIQRLKAFVPFTHFAFLICPLDEHLLPKHLDWHLTNYPEQYVQNYLEEQAYYVDLVVWAHFREAGFGVLQHWQDTYQAAQAQLERGELSKELYDKHLKFLDYVREWGILADGYSIGYRGLHPKSGEPVGSILSVADGLETTKRTEQILTEIGPYLHQMMVRIFLSPK</sequence>
<comment type="caution">
    <text evidence="5">The sequence shown here is derived from an EMBL/GenBank/DDBJ whole genome shotgun (WGS) entry which is preliminary data.</text>
</comment>
<dbReference type="Pfam" id="PF03472">
    <property type="entry name" value="Autoind_bind"/>
    <property type="match status" value="1"/>
</dbReference>
<accession>A0A1F6H2W1</accession>
<protein>
    <recommendedName>
        <fullName evidence="4">Transcription factor LuxR-like autoinducer-binding domain-containing protein</fullName>
    </recommendedName>
</protein>
<feature type="domain" description="Transcription factor LuxR-like autoinducer-binding" evidence="4">
    <location>
        <begin position="35"/>
        <end position="154"/>
    </location>
</feature>